<evidence type="ECO:0008006" key="9">
    <source>
        <dbReference type="Google" id="ProtNLM"/>
    </source>
</evidence>
<feature type="domain" description="N-terminal Ras-GEF" evidence="6">
    <location>
        <begin position="859"/>
        <end position="985"/>
    </location>
</feature>
<dbReference type="VEuPathDB" id="AmoebaDB:DICPUDRAFT_99093"/>
<reference evidence="8" key="1">
    <citation type="journal article" date="2011" name="Genome Biol.">
        <title>Comparative genomics of the social amoebae Dictyostelium discoideum and Dictyostelium purpureum.</title>
        <authorList>
            <consortium name="US DOE Joint Genome Institute (JGI-PGF)"/>
            <person name="Sucgang R."/>
            <person name="Kuo A."/>
            <person name="Tian X."/>
            <person name="Salerno W."/>
            <person name="Parikh A."/>
            <person name="Feasley C.L."/>
            <person name="Dalin E."/>
            <person name="Tu H."/>
            <person name="Huang E."/>
            <person name="Barry K."/>
            <person name="Lindquist E."/>
            <person name="Shapiro H."/>
            <person name="Bruce D."/>
            <person name="Schmutz J."/>
            <person name="Salamov A."/>
            <person name="Fey P."/>
            <person name="Gaudet P."/>
            <person name="Anjard C."/>
            <person name="Babu M.M."/>
            <person name="Basu S."/>
            <person name="Bushmanova Y."/>
            <person name="van der Wel H."/>
            <person name="Katoh-Kurasawa M."/>
            <person name="Dinh C."/>
            <person name="Coutinho P.M."/>
            <person name="Saito T."/>
            <person name="Elias M."/>
            <person name="Schaap P."/>
            <person name="Kay R.R."/>
            <person name="Henrissat B."/>
            <person name="Eichinger L."/>
            <person name="Rivero F."/>
            <person name="Putnam N.H."/>
            <person name="West C.M."/>
            <person name="Loomis W.F."/>
            <person name="Chisholm R.L."/>
            <person name="Shaulsky G."/>
            <person name="Strassmann J.E."/>
            <person name="Queller D.C."/>
            <person name="Kuspa A."/>
            <person name="Grigoriev I.V."/>
        </authorList>
    </citation>
    <scope>NUCLEOTIDE SEQUENCE [LARGE SCALE GENOMIC DNA]</scope>
    <source>
        <strain evidence="8">QSDP1</strain>
    </source>
</reference>
<name>F0ZW84_DICPU</name>
<dbReference type="GO" id="GO:0030866">
    <property type="term" value="P:cortical actin cytoskeleton organization"/>
    <property type="evidence" value="ECO:0007669"/>
    <property type="project" value="EnsemblProtists"/>
</dbReference>
<dbReference type="PROSITE" id="PS50212">
    <property type="entry name" value="RASGEF_NTER"/>
    <property type="match status" value="1"/>
</dbReference>
<dbReference type="SUPFAM" id="SSF48366">
    <property type="entry name" value="Ras GEF"/>
    <property type="match status" value="1"/>
</dbReference>
<protein>
    <recommendedName>
        <fullName evidence="9">Ras guanine nucleotide exchange factor</fullName>
    </recommendedName>
</protein>
<dbReference type="RefSeq" id="XP_003291678.1">
    <property type="nucleotide sequence ID" value="XM_003291630.1"/>
</dbReference>
<dbReference type="STRING" id="5786.F0ZW84"/>
<dbReference type="OMA" id="KICYALY"/>
<dbReference type="InterPro" id="IPR023578">
    <property type="entry name" value="Ras_GEF_dom_sf"/>
</dbReference>
<dbReference type="GO" id="GO:0032060">
    <property type="term" value="P:bleb assembly"/>
    <property type="evidence" value="ECO:0007669"/>
    <property type="project" value="EnsemblProtists"/>
</dbReference>
<dbReference type="PANTHER" id="PTHR23113">
    <property type="entry name" value="GUANINE NUCLEOTIDE EXCHANGE FACTOR"/>
    <property type="match status" value="1"/>
</dbReference>
<evidence type="ECO:0000259" key="6">
    <source>
        <dbReference type="PROSITE" id="PS50212"/>
    </source>
</evidence>
<keyword evidence="8" id="KW-1185">Reference proteome</keyword>
<dbReference type="CDD" id="cd06224">
    <property type="entry name" value="REM"/>
    <property type="match status" value="1"/>
</dbReference>
<dbReference type="GO" id="GO:0030336">
    <property type="term" value="P:negative regulation of cell migration"/>
    <property type="evidence" value="ECO:0007669"/>
    <property type="project" value="EnsemblProtists"/>
</dbReference>
<evidence type="ECO:0000256" key="1">
    <source>
        <dbReference type="ARBA" id="ARBA00022658"/>
    </source>
</evidence>
<dbReference type="InParanoid" id="F0ZW84"/>
<dbReference type="InterPro" id="IPR019804">
    <property type="entry name" value="Ras_G-nucl-exch_fac_CS"/>
</dbReference>
<dbReference type="GO" id="GO:0050766">
    <property type="term" value="P:positive regulation of phagocytosis"/>
    <property type="evidence" value="ECO:0007669"/>
    <property type="project" value="EnsemblProtists"/>
</dbReference>
<proteinExistence type="predicted"/>
<dbReference type="Gene3D" id="1.20.870.10">
    <property type="entry name" value="Son of sevenless (SoS) protein Chain: S domain 1"/>
    <property type="match status" value="1"/>
</dbReference>
<dbReference type="SMART" id="SM00147">
    <property type="entry name" value="RasGEF"/>
    <property type="match status" value="1"/>
</dbReference>
<feature type="compositionally biased region" description="Low complexity" evidence="4">
    <location>
        <begin position="625"/>
        <end position="650"/>
    </location>
</feature>
<dbReference type="Pfam" id="PF00618">
    <property type="entry name" value="RasGEF_N"/>
    <property type="match status" value="1"/>
</dbReference>
<keyword evidence="1 3" id="KW-0344">Guanine-nucleotide releasing factor</keyword>
<dbReference type="GO" id="GO:0106070">
    <property type="term" value="P:regulation of adenylate cyclase-activating G protein-coupled receptor signaling pathway"/>
    <property type="evidence" value="ECO:0007669"/>
    <property type="project" value="EnsemblProtists"/>
</dbReference>
<dbReference type="GO" id="GO:0031143">
    <property type="term" value="C:pseudopodium"/>
    <property type="evidence" value="ECO:0007669"/>
    <property type="project" value="EnsemblProtists"/>
</dbReference>
<evidence type="ECO:0000259" key="5">
    <source>
        <dbReference type="PROSITE" id="PS50009"/>
    </source>
</evidence>
<dbReference type="Gene3D" id="1.10.840.10">
    <property type="entry name" value="Ras guanine-nucleotide exchange factors catalytic domain"/>
    <property type="match status" value="1"/>
</dbReference>
<sequence>MVVVIWGWQENKFTTLNEIILFDFIEDNKKLYFKIFENERKKVYSTINVIGRKMDHNINNNNSNNSNNKFILSSNGSQWFNLNKGIIIVECENDIFLIEEIDLGKFPILGPYIKNEEFMGTSLLENISTIEKQAQSIYSMKSNQLNGETMDRKYKSTLDDFRESIVQLEKHCKYLLKRVNLINQSIKYSVIKSIKFLLKEIKFEYYHGDINIKRIELFSQLKKYLKIHFWSNNLSLINSNVNDMSDSNDSISSVDDSNSPSNLNSSLSSFPSISSPSNSSFNNINALTFSNNNHLNGNYNIDDTSSNYTDCTNTTNSTTTTTTTTTTTPNNNFNYNTSLSNSGCNTPTGKKLSLKKMGKTPSFKIQLIQEVYLEIMDQCKKIKNNLYELLDKYQSEYIEDPTTNSTNCSIYTNTTYAVTLEIIVMLIKNSKDFNNQIKALDMIDSKKRSIELTNISTKLFLTSLVLFPTLIEYFDNDLIEKQQTFSPKFTVKTPKLPSPLKNIINESDDVFENEFESINNKTAAITINNEKELNNLPIIVETSSKNNSYEKDDLVLIINQILTILELFIKEYTKSIGNNDIYSPCLQQSIQSSASESISPKCGLFLSHSLSTDSPMTFVKRNITSSSPNSFSSNQSPLNSQSPSHISTNPAPTPPPIVIPVPVSTTTTTTTTSNLTLSSTYHHPPPLFNRKSTTGSIVSSPNHYHHIGGNNNQSAMSPSMFFNHTGSPSKPGNANASSVGSAESTPTFQLDLCNTMEMLSSLKEGKDKEMNNDLLIPNGANGLIPHKSIGKSFSTGNFSPTVGRTSSFEENQLQTAIDNVIEVFPNLTKKTVDTSIWIEEEKEFINVHYINNTNSEDKNYKTIKHASLNQLILKLTSETHTELKFAKTFITTYRSFTTAEIFLSKLIQRYFTPNLRNITPHIFIQKIQTPIQLRVLNVLRLWIEQYPADFHKEILKTLTSFLNATRKNGHGQLSDLILKKFNNTKSPERLVVPAVVVPKQKIFWKKYTSEYIFSLSSNDIAEQLTLLDFDSYKSIEEIELLNQAWSKPEQKINTPNIVNMVNRFNNFSSFVSWAILRENDVKTRSKMMLKMIKICYALYKLSNFNGLIAGLSGLNTTAVYRLNYTKSLIAKQYQKKFDLLCSFIETKKSHKTYRDLIHSTCPPLIPYLGIYLTDLTFIEDGNQDEIKGLINFKKRDLIYNTILEIQQYQQQGYTIKPKNSVLSFLCELPSVNDKKKFEDELYEQSILLEPKNFVPKK</sequence>
<dbReference type="Pfam" id="PF00617">
    <property type="entry name" value="RasGEF"/>
    <property type="match status" value="1"/>
</dbReference>
<evidence type="ECO:0000313" key="7">
    <source>
        <dbReference type="EMBL" id="EGC31783.1"/>
    </source>
</evidence>
<dbReference type="PANTHER" id="PTHR23113:SF360">
    <property type="entry name" value="RAS GUANINE NUCLEOTIDE EXCHANGE FACTOR B"/>
    <property type="match status" value="1"/>
</dbReference>
<evidence type="ECO:0000256" key="2">
    <source>
        <dbReference type="ARBA" id="ARBA00023054"/>
    </source>
</evidence>
<dbReference type="GO" id="GO:0006909">
    <property type="term" value="P:phagocytosis"/>
    <property type="evidence" value="ECO:0007669"/>
    <property type="project" value="EnsemblProtists"/>
</dbReference>
<dbReference type="GO" id="GO:1905303">
    <property type="term" value="P:positive regulation of macropinocytosis"/>
    <property type="evidence" value="ECO:0007669"/>
    <property type="project" value="EnsemblProtists"/>
</dbReference>
<dbReference type="Proteomes" id="UP000001064">
    <property type="component" value="Unassembled WGS sequence"/>
</dbReference>
<accession>F0ZW84</accession>
<dbReference type="GO" id="GO:0022604">
    <property type="term" value="P:regulation of cell morphogenesis"/>
    <property type="evidence" value="ECO:0007669"/>
    <property type="project" value="EnsemblProtists"/>
</dbReference>
<dbReference type="FunFam" id="1.10.840.10:FF:000009">
    <property type="entry name" value="rap guanine nucleotide exchange factor 1"/>
    <property type="match status" value="1"/>
</dbReference>
<dbReference type="AlphaFoldDB" id="F0ZW84"/>
<feature type="compositionally biased region" description="Low complexity" evidence="4">
    <location>
        <begin position="660"/>
        <end position="680"/>
    </location>
</feature>
<dbReference type="OrthoDB" id="546434at2759"/>
<dbReference type="SMART" id="SM00229">
    <property type="entry name" value="RasGEFN"/>
    <property type="match status" value="1"/>
</dbReference>
<dbReference type="GeneID" id="10507872"/>
<dbReference type="GO" id="GO:0051897">
    <property type="term" value="P:positive regulation of phosphatidylinositol 3-kinase/protein kinase B signal transduction"/>
    <property type="evidence" value="ECO:0007669"/>
    <property type="project" value="EnsemblProtists"/>
</dbReference>
<organism evidence="7 8">
    <name type="scientific">Dictyostelium purpureum</name>
    <name type="common">Slime mold</name>
    <dbReference type="NCBI Taxonomy" id="5786"/>
    <lineage>
        <taxon>Eukaryota</taxon>
        <taxon>Amoebozoa</taxon>
        <taxon>Evosea</taxon>
        <taxon>Eumycetozoa</taxon>
        <taxon>Dictyostelia</taxon>
        <taxon>Dictyosteliales</taxon>
        <taxon>Dictyosteliaceae</taxon>
        <taxon>Dictyostelium</taxon>
    </lineage>
</organism>
<dbReference type="EMBL" id="GL871230">
    <property type="protein sequence ID" value="EGC31783.1"/>
    <property type="molecule type" value="Genomic_DNA"/>
</dbReference>
<feature type="domain" description="Ras-GEF" evidence="5">
    <location>
        <begin position="1016"/>
        <end position="1251"/>
    </location>
</feature>
<dbReference type="GO" id="GO:0031152">
    <property type="term" value="P:aggregation involved in sorocarp development"/>
    <property type="evidence" value="ECO:0007669"/>
    <property type="project" value="EnsemblProtists"/>
</dbReference>
<dbReference type="InterPro" id="IPR001895">
    <property type="entry name" value="RASGEF_cat_dom"/>
</dbReference>
<evidence type="ECO:0000256" key="3">
    <source>
        <dbReference type="PROSITE-ProRule" id="PRU00168"/>
    </source>
</evidence>
<evidence type="ECO:0000313" key="8">
    <source>
        <dbReference type="Proteomes" id="UP000001064"/>
    </source>
</evidence>
<dbReference type="PROSITE" id="PS50009">
    <property type="entry name" value="RASGEF_CAT"/>
    <property type="match status" value="1"/>
</dbReference>
<keyword evidence="2" id="KW-0175">Coiled coil</keyword>
<dbReference type="eggNOG" id="KOG3417">
    <property type="taxonomic scope" value="Eukaryota"/>
</dbReference>
<dbReference type="KEGG" id="dpp:DICPUDRAFT_99093"/>
<dbReference type="InterPro" id="IPR036964">
    <property type="entry name" value="RASGEF_cat_dom_sf"/>
</dbReference>
<gene>
    <name evidence="7" type="ORF">DICPUDRAFT_99093</name>
</gene>
<dbReference type="InterPro" id="IPR008937">
    <property type="entry name" value="Ras-like_GEF"/>
</dbReference>
<feature type="region of interest" description="Disordered" evidence="4">
    <location>
        <begin position="621"/>
        <end position="685"/>
    </location>
</feature>
<dbReference type="GO" id="GO:0005886">
    <property type="term" value="C:plasma membrane"/>
    <property type="evidence" value="ECO:0000318"/>
    <property type="project" value="GO_Central"/>
</dbReference>
<dbReference type="GO" id="GO:0007265">
    <property type="term" value="P:Ras protein signal transduction"/>
    <property type="evidence" value="ECO:0000318"/>
    <property type="project" value="GO_Central"/>
</dbReference>
<dbReference type="FunCoup" id="F0ZW84">
    <property type="interactions" value="335"/>
</dbReference>
<dbReference type="GO" id="GO:0005085">
    <property type="term" value="F:guanyl-nucleotide exchange factor activity"/>
    <property type="evidence" value="ECO:0000318"/>
    <property type="project" value="GO_Central"/>
</dbReference>
<dbReference type="CDD" id="cd00155">
    <property type="entry name" value="RasGEF"/>
    <property type="match status" value="1"/>
</dbReference>
<evidence type="ECO:0000256" key="4">
    <source>
        <dbReference type="SAM" id="MobiDB-lite"/>
    </source>
</evidence>
<dbReference type="GO" id="GO:0048870">
    <property type="term" value="P:cell motility"/>
    <property type="evidence" value="ECO:0007669"/>
    <property type="project" value="EnsemblProtists"/>
</dbReference>
<dbReference type="GO" id="GO:0007015">
    <property type="term" value="P:actin filament organization"/>
    <property type="evidence" value="ECO:0007669"/>
    <property type="project" value="EnsemblProtists"/>
</dbReference>
<dbReference type="InterPro" id="IPR000651">
    <property type="entry name" value="Ras-like_Gua-exchang_fac_N"/>
</dbReference>
<dbReference type="PROSITE" id="PS00720">
    <property type="entry name" value="RASGEF"/>
    <property type="match status" value="1"/>
</dbReference>